<feature type="binding site" evidence="8">
    <location>
        <position position="68"/>
    </location>
    <ligand>
        <name>substrate</name>
    </ligand>
</feature>
<dbReference type="NCBIfam" id="TIGR00652">
    <property type="entry name" value="DapF"/>
    <property type="match status" value="1"/>
</dbReference>
<comment type="caution">
    <text evidence="8">Lacks conserved residue(s) required for the propagation of feature annotation.</text>
</comment>
<evidence type="ECO:0000256" key="7">
    <source>
        <dbReference type="ARBA" id="ARBA00051712"/>
    </source>
</evidence>
<comment type="pathway">
    <text evidence="1 8">Amino-acid biosynthesis; L-lysine biosynthesis via DAP pathway; DL-2,6-diaminopimelate from LL-2,6-diaminopimelate: step 1/1.</text>
</comment>
<accession>A0ABV0EZN7</accession>
<feature type="site" description="Could be important to modulate the pK values of the two catalytic cysteine residues" evidence="8">
    <location>
        <position position="163"/>
    </location>
</feature>
<feature type="binding site" evidence="8">
    <location>
        <begin position="218"/>
        <end position="219"/>
    </location>
    <ligand>
        <name>substrate</name>
    </ligand>
</feature>
<evidence type="ECO:0000256" key="6">
    <source>
        <dbReference type="ARBA" id="ARBA00023235"/>
    </source>
</evidence>
<comment type="catalytic activity">
    <reaction evidence="7 8">
        <text>(2S,6S)-2,6-diaminopimelate = meso-2,6-diaminopimelate</text>
        <dbReference type="Rhea" id="RHEA:15393"/>
        <dbReference type="ChEBI" id="CHEBI:57609"/>
        <dbReference type="ChEBI" id="CHEBI:57791"/>
        <dbReference type="EC" id="5.1.1.7"/>
    </reaction>
</comment>
<comment type="caution">
    <text evidence="10">The sequence shown here is derived from an EMBL/GenBank/DDBJ whole genome shotgun (WGS) entry which is preliminary data.</text>
</comment>
<evidence type="ECO:0000256" key="1">
    <source>
        <dbReference type="ARBA" id="ARBA00005196"/>
    </source>
</evidence>
<feature type="active site" description="Proton acceptor" evidence="8">
    <location>
        <position position="228"/>
    </location>
</feature>
<dbReference type="PROSITE" id="PS01326">
    <property type="entry name" value="DAP_EPIMERASE"/>
    <property type="match status" value="1"/>
</dbReference>
<comment type="subcellular location">
    <subcellularLocation>
        <location evidence="8">Cytoplasm</location>
    </subcellularLocation>
</comment>
<comment type="similarity">
    <text evidence="2 8">Belongs to the diaminopimelate epimerase family.</text>
</comment>
<dbReference type="SUPFAM" id="SSF54506">
    <property type="entry name" value="Diaminopimelate epimerase-like"/>
    <property type="match status" value="2"/>
</dbReference>
<dbReference type="PANTHER" id="PTHR31689:SF0">
    <property type="entry name" value="DIAMINOPIMELATE EPIMERASE"/>
    <property type="match status" value="1"/>
</dbReference>
<feature type="binding site" evidence="8">
    <location>
        <begin position="229"/>
        <end position="230"/>
    </location>
    <ligand>
        <name>substrate</name>
    </ligand>
</feature>
<evidence type="ECO:0000256" key="5">
    <source>
        <dbReference type="ARBA" id="ARBA00023154"/>
    </source>
</evidence>
<dbReference type="Gene3D" id="3.10.310.10">
    <property type="entry name" value="Diaminopimelate Epimerase, Chain A, domain 1"/>
    <property type="match status" value="2"/>
</dbReference>
<evidence type="ECO:0000256" key="8">
    <source>
        <dbReference type="HAMAP-Rule" id="MF_00197"/>
    </source>
</evidence>
<dbReference type="PANTHER" id="PTHR31689">
    <property type="entry name" value="DIAMINOPIMELATE EPIMERASE, CHLOROPLASTIC"/>
    <property type="match status" value="1"/>
</dbReference>
<dbReference type="EC" id="5.1.1.7" evidence="3 8"/>
<evidence type="ECO:0000256" key="9">
    <source>
        <dbReference type="PROSITE-ProRule" id="PRU10125"/>
    </source>
</evidence>
<reference evidence="10" key="1">
    <citation type="submission" date="2016-06" db="EMBL/GenBank/DDBJ databases">
        <authorList>
            <person name="Van Tyne D."/>
        </authorList>
    </citation>
    <scope>NUCLEOTIDE SEQUENCE</scope>
    <source>
        <strain evidence="10">JM9A</strain>
    </source>
</reference>
<dbReference type="HAMAP" id="MF_00197">
    <property type="entry name" value="DAP_epimerase"/>
    <property type="match status" value="1"/>
</dbReference>
<feature type="binding site" evidence="8">
    <location>
        <position position="198"/>
    </location>
    <ligand>
        <name>substrate</name>
    </ligand>
</feature>
<evidence type="ECO:0000256" key="3">
    <source>
        <dbReference type="ARBA" id="ARBA00013080"/>
    </source>
</evidence>
<organism evidence="10 11">
    <name type="scientific">Enterococcus diestrammenae</name>
    <dbReference type="NCBI Taxonomy" id="1155073"/>
    <lineage>
        <taxon>Bacteria</taxon>
        <taxon>Bacillati</taxon>
        <taxon>Bacillota</taxon>
        <taxon>Bacilli</taxon>
        <taxon>Lactobacillales</taxon>
        <taxon>Enterococcaceae</taxon>
        <taxon>Enterococcus</taxon>
    </lineage>
</organism>
<gene>
    <name evidence="8" type="primary">dapF</name>
    <name evidence="10" type="ORF">BAU18_000853</name>
</gene>
<keyword evidence="11" id="KW-1185">Reference proteome</keyword>
<keyword evidence="8" id="KW-0963">Cytoplasm</keyword>
<feature type="active site" description="Proton donor" evidence="8">
    <location>
        <position position="77"/>
    </location>
</feature>
<dbReference type="EMBL" id="MAEI02000001">
    <property type="protein sequence ID" value="MEO1781274.1"/>
    <property type="molecule type" value="Genomic_DNA"/>
</dbReference>
<comment type="subunit">
    <text evidence="8">Homodimer.</text>
</comment>
<comment type="function">
    <text evidence="8">Catalyzes the stereoinversion of LL-2,6-diaminopimelate (L,L-DAP) to meso-diaminopimelate (meso-DAP), a precursor of L-lysine and an essential component of the bacterial peptidoglycan.</text>
</comment>
<keyword evidence="4 8" id="KW-0028">Amino-acid biosynthesis</keyword>
<name>A0ABV0EZN7_9ENTE</name>
<dbReference type="InterPro" id="IPR001653">
    <property type="entry name" value="DAP_epimerase_DapF"/>
</dbReference>
<reference evidence="10" key="2">
    <citation type="submission" date="2024-02" db="EMBL/GenBank/DDBJ databases">
        <title>The Genome Sequence of Enterococcus diestrammenae JM9A.</title>
        <authorList>
            <person name="Earl A."/>
            <person name="Manson A."/>
            <person name="Gilmore M."/>
            <person name="Sanders J."/>
            <person name="Shea T."/>
            <person name="Howe W."/>
            <person name="Livny J."/>
            <person name="Cuomo C."/>
            <person name="Neafsey D."/>
            <person name="Birren B."/>
        </authorList>
    </citation>
    <scope>NUCLEOTIDE SEQUENCE</scope>
    <source>
        <strain evidence="10">JM9A</strain>
    </source>
</reference>
<keyword evidence="5 8" id="KW-0457">Lysine biosynthesis</keyword>
<evidence type="ECO:0000313" key="10">
    <source>
        <dbReference type="EMBL" id="MEO1781274.1"/>
    </source>
</evidence>
<dbReference type="Pfam" id="PF01678">
    <property type="entry name" value="DAP_epimerase"/>
    <property type="match status" value="2"/>
</dbReference>
<feature type="binding site" evidence="8">
    <location>
        <begin position="78"/>
        <end position="79"/>
    </location>
    <ligand>
        <name>substrate</name>
    </ligand>
</feature>
<evidence type="ECO:0000313" key="11">
    <source>
        <dbReference type="Proteomes" id="UP001429357"/>
    </source>
</evidence>
<sequence length="295" mass="32023">MLSFSKMQGAGNDFIIIDNRQTGYRQSQLQQIARRVCQRKISVGSDALMVVDHPTDAKQADLRMRFFNADGSEAEMCGNGARCLARYAYEHKIAGESMVIETMAGFVPAWRLSQRKYKVQLNSPSAYETDLPVATLAQTGELSFLKDIAFVDYVALGEPAIPHLVVHLPLLTRIADLSQLKPLAQALRHWSRLPKGANVNFFALPDSSGEPVLVRTYERGVEDFTLACGTGSGSVAYALVQRGLATSGPDQPVALAVPGGLLEVEVTGPTLNLMGDTNLVVQGQICDEDLVIANE</sequence>
<dbReference type="InterPro" id="IPR018510">
    <property type="entry name" value="DAP_epimerase_AS"/>
</dbReference>
<proteinExistence type="inferred from homology"/>
<evidence type="ECO:0000256" key="2">
    <source>
        <dbReference type="ARBA" id="ARBA00010219"/>
    </source>
</evidence>
<dbReference type="Proteomes" id="UP001429357">
    <property type="component" value="Unassembled WGS sequence"/>
</dbReference>
<feature type="binding site" evidence="8">
    <location>
        <position position="12"/>
    </location>
    <ligand>
        <name>substrate</name>
    </ligand>
</feature>
<keyword evidence="6 8" id="KW-0413">Isomerase</keyword>
<protein>
    <recommendedName>
        <fullName evidence="3 8">Diaminopimelate epimerase</fullName>
        <shortName evidence="8">DAP epimerase</shortName>
        <ecNumber evidence="3 8">5.1.1.7</ecNumber>
    </recommendedName>
    <alternativeName>
        <fullName evidence="8">PLP-independent amino acid racemase</fullName>
    </alternativeName>
</protein>
<feature type="active site" evidence="9">
    <location>
        <position position="77"/>
    </location>
</feature>
<evidence type="ECO:0000256" key="4">
    <source>
        <dbReference type="ARBA" id="ARBA00022605"/>
    </source>
</evidence>
<feature type="site" description="Could be important to modulate the pK values of the two catalytic cysteine residues" evidence="8">
    <location>
        <position position="218"/>
    </location>
</feature>